<dbReference type="RefSeq" id="XP_018289174.1">
    <property type="nucleotide sequence ID" value="XM_018431923.1"/>
</dbReference>
<accession>A0A167LUJ9</accession>
<feature type="region of interest" description="Disordered" evidence="1">
    <location>
        <begin position="67"/>
        <end position="109"/>
    </location>
</feature>
<feature type="compositionally biased region" description="Basic and acidic residues" evidence="1">
    <location>
        <begin position="1"/>
        <end position="17"/>
    </location>
</feature>
<name>A0A167LUJ9_PHYB8</name>
<dbReference type="AlphaFoldDB" id="A0A167LUJ9"/>
<evidence type="ECO:0000313" key="3">
    <source>
        <dbReference type="Proteomes" id="UP000077315"/>
    </source>
</evidence>
<reference evidence="3" key="1">
    <citation type="submission" date="2015-06" db="EMBL/GenBank/DDBJ databases">
        <title>Expansion of signal transduction pathways in fungi by whole-genome duplication.</title>
        <authorList>
            <consortium name="DOE Joint Genome Institute"/>
            <person name="Corrochano L.M."/>
            <person name="Kuo A."/>
            <person name="Marcet-Houben M."/>
            <person name="Polaino S."/>
            <person name="Salamov A."/>
            <person name="Villalobos J.M."/>
            <person name="Alvarez M.I."/>
            <person name="Avalos J."/>
            <person name="Benito E.P."/>
            <person name="Benoit I."/>
            <person name="Burger G."/>
            <person name="Camino L.P."/>
            <person name="Canovas D."/>
            <person name="Cerda-Olmedo E."/>
            <person name="Cheng J.-F."/>
            <person name="Dominguez A."/>
            <person name="Elias M."/>
            <person name="Eslava A.P."/>
            <person name="Glaser F."/>
            <person name="Grimwood J."/>
            <person name="Gutierrez G."/>
            <person name="Heitman J."/>
            <person name="Henrissat B."/>
            <person name="Iturriaga E.A."/>
            <person name="Lang B.F."/>
            <person name="Lavin J.L."/>
            <person name="Lee S."/>
            <person name="Li W."/>
            <person name="Lindquist E."/>
            <person name="Lopez-Garcia S."/>
            <person name="Luque E.M."/>
            <person name="Marcos A.T."/>
            <person name="Martin J."/>
            <person name="McCluskey K."/>
            <person name="Medina H.R."/>
            <person name="Miralles-Duran A."/>
            <person name="Miyazaki A."/>
            <person name="Munoz-Torres E."/>
            <person name="Oguiza J.A."/>
            <person name="Ohm R."/>
            <person name="Olmedo M."/>
            <person name="Orejas M."/>
            <person name="Ortiz-Castellanos L."/>
            <person name="Pisabarro A.G."/>
            <person name="Rodriguez-Romero J."/>
            <person name="Ruiz-Herrera J."/>
            <person name="Ruiz-Vazquez R."/>
            <person name="Sanz C."/>
            <person name="Schackwitz W."/>
            <person name="Schmutz J."/>
            <person name="Shahriari M."/>
            <person name="Shelest E."/>
            <person name="Silva-Franco F."/>
            <person name="Soanes D."/>
            <person name="Syed K."/>
            <person name="Tagua V.G."/>
            <person name="Talbot N.J."/>
            <person name="Thon M."/>
            <person name="De vries R.P."/>
            <person name="Wiebenga A."/>
            <person name="Yadav J.S."/>
            <person name="Braun E.L."/>
            <person name="Baker S."/>
            <person name="Garre V."/>
            <person name="Horwitz B."/>
            <person name="Torres-Martinez S."/>
            <person name="Idnurm A."/>
            <person name="Herrera-Estrella A."/>
            <person name="Gabaldon T."/>
            <person name="Grigoriev I.V."/>
        </authorList>
    </citation>
    <scope>NUCLEOTIDE SEQUENCE [LARGE SCALE GENOMIC DNA]</scope>
    <source>
        <strain evidence="3">NRRL 1555(-)</strain>
    </source>
</reference>
<evidence type="ECO:0000256" key="1">
    <source>
        <dbReference type="SAM" id="MobiDB-lite"/>
    </source>
</evidence>
<keyword evidence="3" id="KW-1185">Reference proteome</keyword>
<gene>
    <name evidence="2" type="ORF">PHYBLDRAFT_147644</name>
</gene>
<dbReference type="VEuPathDB" id="FungiDB:PHYBLDRAFT_147644"/>
<dbReference type="GeneID" id="28992829"/>
<dbReference type="Proteomes" id="UP000077315">
    <property type="component" value="Unassembled WGS sequence"/>
</dbReference>
<sequence length="109" mass="12617">MRLLDRFLHRQSPKEARPLSTAHPKHKTYRFLPKRWFGTLSPPKERHKVQSDEILLSQCIQTALSPSNRWSMGTLPADLRTSNRPPLPSFPLSPIPENPTISRRQSRVV</sequence>
<dbReference type="InParanoid" id="A0A167LUJ9"/>
<proteinExistence type="predicted"/>
<protein>
    <submittedName>
        <fullName evidence="2">Uncharacterized protein</fullName>
    </submittedName>
</protein>
<evidence type="ECO:0000313" key="2">
    <source>
        <dbReference type="EMBL" id="OAD71134.1"/>
    </source>
</evidence>
<dbReference type="EMBL" id="KV440986">
    <property type="protein sequence ID" value="OAD71134.1"/>
    <property type="molecule type" value="Genomic_DNA"/>
</dbReference>
<feature type="compositionally biased region" description="Pro residues" evidence="1">
    <location>
        <begin position="85"/>
        <end position="97"/>
    </location>
</feature>
<feature type="region of interest" description="Disordered" evidence="1">
    <location>
        <begin position="1"/>
        <end position="24"/>
    </location>
</feature>
<organism evidence="2 3">
    <name type="scientific">Phycomyces blakesleeanus (strain ATCC 8743b / DSM 1359 / FGSC 10004 / NBRC 33097 / NRRL 1555)</name>
    <dbReference type="NCBI Taxonomy" id="763407"/>
    <lineage>
        <taxon>Eukaryota</taxon>
        <taxon>Fungi</taxon>
        <taxon>Fungi incertae sedis</taxon>
        <taxon>Mucoromycota</taxon>
        <taxon>Mucoromycotina</taxon>
        <taxon>Mucoromycetes</taxon>
        <taxon>Mucorales</taxon>
        <taxon>Phycomycetaceae</taxon>
        <taxon>Phycomyces</taxon>
    </lineage>
</organism>